<dbReference type="AlphaFoldDB" id="A0A1G2E0P2"/>
<gene>
    <name evidence="1" type="ORF">A2626_01565</name>
</gene>
<reference evidence="1 2" key="1">
    <citation type="journal article" date="2016" name="Nat. Commun.">
        <title>Thousands of microbial genomes shed light on interconnected biogeochemical processes in an aquifer system.</title>
        <authorList>
            <person name="Anantharaman K."/>
            <person name="Brown C.T."/>
            <person name="Hug L.A."/>
            <person name="Sharon I."/>
            <person name="Castelle C.J."/>
            <person name="Probst A.J."/>
            <person name="Thomas B.C."/>
            <person name="Singh A."/>
            <person name="Wilkins M.J."/>
            <person name="Karaoz U."/>
            <person name="Brodie E.L."/>
            <person name="Williams K.H."/>
            <person name="Hubbard S.S."/>
            <person name="Banfield J.F."/>
        </authorList>
    </citation>
    <scope>NUCLEOTIDE SEQUENCE [LARGE SCALE GENOMIC DNA]</scope>
</reference>
<comment type="caution">
    <text evidence="1">The sequence shown here is derived from an EMBL/GenBank/DDBJ whole genome shotgun (WGS) entry which is preliminary data.</text>
</comment>
<sequence length="82" mass="9015">MATKTKIGCFSMAISQEGNVVVARTHKSAIKSAKDEGYRLEDVAIINCTVFGKTCSKPPFKIMKRHHSALKQSFSDLLNNGK</sequence>
<evidence type="ECO:0000313" key="1">
    <source>
        <dbReference type="EMBL" id="OGZ19279.1"/>
    </source>
</evidence>
<proteinExistence type="predicted"/>
<evidence type="ECO:0000313" key="2">
    <source>
        <dbReference type="Proteomes" id="UP000177360"/>
    </source>
</evidence>
<protein>
    <submittedName>
        <fullName evidence="1">Uncharacterized protein</fullName>
    </submittedName>
</protein>
<accession>A0A1G2E0P2</accession>
<dbReference type="Proteomes" id="UP000177360">
    <property type="component" value="Unassembled WGS sequence"/>
</dbReference>
<organism evidence="1 2">
    <name type="scientific">Candidatus Nealsonbacteria bacterium RIFCSPHIGHO2_01_FULL_38_55</name>
    <dbReference type="NCBI Taxonomy" id="1801664"/>
    <lineage>
        <taxon>Bacteria</taxon>
        <taxon>Candidatus Nealsoniibacteriota</taxon>
    </lineage>
</organism>
<dbReference type="EMBL" id="MHLZ01000038">
    <property type="protein sequence ID" value="OGZ19279.1"/>
    <property type="molecule type" value="Genomic_DNA"/>
</dbReference>
<name>A0A1G2E0P2_9BACT</name>